<proteinExistence type="predicted"/>
<evidence type="ECO:0000256" key="1">
    <source>
        <dbReference type="SAM" id="MobiDB-lite"/>
    </source>
</evidence>
<protein>
    <submittedName>
        <fullName evidence="2">Ovule protein</fullName>
    </submittedName>
</protein>
<accession>A0A183K0G0</accession>
<sequence>MTIPLHGVETWRTTKAIIQKIQVFINSCLHKISRIRWPDTISKNVLWERTNQSGGRNHEEALEVDRTQIEESTQLHHKTSPHMKS</sequence>
<feature type="compositionally biased region" description="Basic residues" evidence="1">
    <location>
        <begin position="75"/>
        <end position="85"/>
    </location>
</feature>
<evidence type="ECO:0000313" key="2">
    <source>
        <dbReference type="WBParaSite" id="SCUD_0000847101-mRNA-1"/>
    </source>
</evidence>
<dbReference type="AlphaFoldDB" id="A0A183K0G0"/>
<organism evidence="2">
    <name type="scientific">Schistosoma curassoni</name>
    <dbReference type="NCBI Taxonomy" id="6186"/>
    <lineage>
        <taxon>Eukaryota</taxon>
        <taxon>Metazoa</taxon>
        <taxon>Spiralia</taxon>
        <taxon>Lophotrochozoa</taxon>
        <taxon>Platyhelminthes</taxon>
        <taxon>Trematoda</taxon>
        <taxon>Digenea</taxon>
        <taxon>Strigeidida</taxon>
        <taxon>Schistosomatoidea</taxon>
        <taxon>Schistosomatidae</taxon>
        <taxon>Schistosoma</taxon>
    </lineage>
</organism>
<feature type="region of interest" description="Disordered" evidence="1">
    <location>
        <begin position="52"/>
        <end position="85"/>
    </location>
</feature>
<name>A0A183K0G0_9TREM</name>
<reference evidence="2" key="1">
    <citation type="submission" date="2016-06" db="UniProtKB">
        <authorList>
            <consortium name="WormBaseParasite"/>
        </authorList>
    </citation>
    <scope>IDENTIFICATION</scope>
</reference>
<feature type="compositionally biased region" description="Basic and acidic residues" evidence="1">
    <location>
        <begin position="56"/>
        <end position="69"/>
    </location>
</feature>
<dbReference type="WBParaSite" id="SCUD_0000847101-mRNA-1">
    <property type="protein sequence ID" value="SCUD_0000847101-mRNA-1"/>
    <property type="gene ID" value="SCUD_0000847101"/>
</dbReference>